<dbReference type="Pfam" id="PF16827">
    <property type="entry name" value="zf-HC3"/>
    <property type="match status" value="1"/>
</dbReference>
<keyword evidence="2" id="KW-1185">Reference proteome</keyword>
<dbReference type="EMBL" id="CM001440">
    <property type="protein sequence ID" value="EHR63706.1"/>
    <property type="molecule type" value="Genomic_DNA"/>
</dbReference>
<dbReference type="AlphaFoldDB" id="H5XN73"/>
<dbReference type="Proteomes" id="UP000002791">
    <property type="component" value="Chromosome"/>
</dbReference>
<reference evidence="1 2" key="1">
    <citation type="submission" date="2011-11" db="EMBL/GenBank/DDBJ databases">
        <title>The Noncontiguous Finished sequence of Saccharomonospora cyanea NA-134.</title>
        <authorList>
            <consortium name="US DOE Joint Genome Institute"/>
            <person name="Lucas S."/>
            <person name="Han J."/>
            <person name="Lapidus A."/>
            <person name="Cheng J.-F."/>
            <person name="Goodwin L."/>
            <person name="Pitluck S."/>
            <person name="Peters L."/>
            <person name="Ovchinnikova G."/>
            <person name="Lu M."/>
            <person name="Detter J.C."/>
            <person name="Han C."/>
            <person name="Tapia R."/>
            <person name="Land M."/>
            <person name="Hauser L."/>
            <person name="Kyrpides N."/>
            <person name="Ivanova N."/>
            <person name="Pagani I."/>
            <person name="Brambilla E.-M."/>
            <person name="Klenk H.-P."/>
            <person name="Woyke T."/>
        </authorList>
    </citation>
    <scope>NUCLEOTIDE SEQUENCE [LARGE SCALE GENOMIC DNA]</scope>
    <source>
        <strain evidence="1 2">NA-134</strain>
    </source>
</reference>
<proteinExistence type="predicted"/>
<protein>
    <recommendedName>
        <fullName evidence="3">Zinc-finger domain-containing protein</fullName>
    </recommendedName>
</protein>
<sequence length="81" mass="8942">MQRYLWQQAGGLRHVYDTERDIAAPGRALSALCGQVVTPTVDDITGLWLDRTCLTCDREVRVRLGFPASEIPPASELEGAK</sequence>
<dbReference type="STRING" id="882082.SaccyDRAFT_4910"/>
<dbReference type="RefSeq" id="WP_005460173.1">
    <property type="nucleotide sequence ID" value="NZ_CM001440.1"/>
</dbReference>
<dbReference type="HOGENOM" id="CLU_171107_0_0_11"/>
<dbReference type="InterPro" id="IPR031795">
    <property type="entry name" value="Zf-HC3"/>
</dbReference>
<dbReference type="OrthoDB" id="3556580at2"/>
<evidence type="ECO:0000313" key="2">
    <source>
        <dbReference type="Proteomes" id="UP000002791"/>
    </source>
</evidence>
<accession>H5XN73</accession>
<gene>
    <name evidence="1" type="ORF">SaccyDRAFT_4910</name>
</gene>
<evidence type="ECO:0008006" key="3">
    <source>
        <dbReference type="Google" id="ProtNLM"/>
    </source>
</evidence>
<name>H5XN73_9PSEU</name>
<dbReference type="Gene3D" id="2.30.30.990">
    <property type="entry name" value="Malonyl-[acyl-carrier protein] O-methyltransferase, zinc-finger motif"/>
    <property type="match status" value="1"/>
</dbReference>
<evidence type="ECO:0000313" key="1">
    <source>
        <dbReference type="EMBL" id="EHR63706.1"/>
    </source>
</evidence>
<organism evidence="1 2">
    <name type="scientific">Saccharomonospora cyanea NA-134</name>
    <dbReference type="NCBI Taxonomy" id="882082"/>
    <lineage>
        <taxon>Bacteria</taxon>
        <taxon>Bacillati</taxon>
        <taxon>Actinomycetota</taxon>
        <taxon>Actinomycetes</taxon>
        <taxon>Pseudonocardiales</taxon>
        <taxon>Pseudonocardiaceae</taxon>
        <taxon>Saccharomonospora</taxon>
    </lineage>
</organism>